<gene>
    <name evidence="1" type="ORF">AWB75_06961</name>
</gene>
<dbReference type="SUPFAM" id="SSF47598">
    <property type="entry name" value="Ribbon-helix-helix"/>
    <property type="match status" value="1"/>
</dbReference>
<accession>A0A158DMQ5</accession>
<evidence type="ECO:0000313" key="1">
    <source>
        <dbReference type="EMBL" id="SAK95874.1"/>
    </source>
</evidence>
<dbReference type="OrthoDB" id="5298181at2"/>
<dbReference type="Proteomes" id="UP000054870">
    <property type="component" value="Unassembled WGS sequence"/>
</dbReference>
<keyword evidence="2" id="KW-1185">Reference proteome</keyword>
<dbReference type="Gene3D" id="1.10.1220.10">
    <property type="entry name" value="Met repressor-like"/>
    <property type="match status" value="1"/>
</dbReference>
<dbReference type="RefSeq" id="WP_061128545.1">
    <property type="nucleotide sequence ID" value="NZ_FCOF02000082.1"/>
</dbReference>
<organism evidence="1 2">
    <name type="scientific">Caballeronia catudaia</name>
    <dbReference type="NCBI Taxonomy" id="1777136"/>
    <lineage>
        <taxon>Bacteria</taxon>
        <taxon>Pseudomonadati</taxon>
        <taxon>Pseudomonadota</taxon>
        <taxon>Betaproteobacteria</taxon>
        <taxon>Burkholderiales</taxon>
        <taxon>Burkholderiaceae</taxon>
        <taxon>Caballeronia</taxon>
    </lineage>
</organism>
<dbReference type="GO" id="GO:0006355">
    <property type="term" value="P:regulation of DNA-templated transcription"/>
    <property type="evidence" value="ECO:0007669"/>
    <property type="project" value="InterPro"/>
</dbReference>
<name>A0A158DMQ5_9BURK</name>
<proteinExistence type="predicted"/>
<reference evidence="1" key="1">
    <citation type="submission" date="2016-01" db="EMBL/GenBank/DDBJ databases">
        <authorList>
            <person name="Peeters C."/>
        </authorList>
    </citation>
    <scope>NUCLEOTIDE SEQUENCE [LARGE SCALE GENOMIC DNA]</scope>
    <source>
        <strain evidence="1">LMG 29318</strain>
    </source>
</reference>
<comment type="caution">
    <text evidence="1">The sequence shown here is derived from an EMBL/GenBank/DDBJ whole genome shotgun (WGS) entry which is preliminary data.</text>
</comment>
<sequence length="90" mass="10328">MAKSIKRDDELKSRVQRLAGLHDRSAHRIMRGAITQYVDREEKREAFKQDEKLARGAYRSTGLHVTHDEADAWLAKLDSGEDAEPPKCHE</sequence>
<dbReference type="EMBL" id="FCOF02000082">
    <property type="protein sequence ID" value="SAK95874.1"/>
    <property type="molecule type" value="Genomic_DNA"/>
</dbReference>
<evidence type="ECO:0000313" key="2">
    <source>
        <dbReference type="Proteomes" id="UP000054870"/>
    </source>
</evidence>
<evidence type="ECO:0008006" key="3">
    <source>
        <dbReference type="Google" id="ProtNLM"/>
    </source>
</evidence>
<dbReference type="AlphaFoldDB" id="A0A158DMQ5"/>
<dbReference type="CDD" id="cd22233">
    <property type="entry name" value="RHH_CopAso-like"/>
    <property type="match status" value="1"/>
</dbReference>
<dbReference type="InterPro" id="IPR010985">
    <property type="entry name" value="Ribbon_hlx_hlx"/>
</dbReference>
<dbReference type="InterPro" id="IPR013321">
    <property type="entry name" value="Arc_rbn_hlx_hlx"/>
</dbReference>
<protein>
    <recommendedName>
        <fullName evidence="3">Trifunctional transcriptional regulator/proline dehydrogenase/pyrroline-5-carboxylate dehydrogenase</fullName>
    </recommendedName>
</protein>